<dbReference type="WBParaSite" id="L893_g24287.t1">
    <property type="protein sequence ID" value="L893_g24287.t1"/>
    <property type="gene ID" value="L893_g24287"/>
</dbReference>
<reference evidence="2" key="1">
    <citation type="submission" date="2016-11" db="UniProtKB">
        <authorList>
            <consortium name="WormBaseParasite"/>
        </authorList>
    </citation>
    <scope>IDENTIFICATION</scope>
</reference>
<dbReference type="PANTHER" id="PTHR31389">
    <property type="entry name" value="LD39211P"/>
    <property type="match status" value="1"/>
</dbReference>
<dbReference type="Proteomes" id="UP000095287">
    <property type="component" value="Unplaced"/>
</dbReference>
<dbReference type="AlphaFoldDB" id="A0A1I7Z9T2"/>
<protein>
    <submittedName>
        <fullName evidence="2">Tudor domain-containing protein</fullName>
    </submittedName>
</protein>
<dbReference type="InterPro" id="IPR012444">
    <property type="entry name" value="DUF1647"/>
</dbReference>
<sequence length="241" mass="28385">MRAFCNRLKKYRALEGVPYRLEIYRMVDVSESRTELMRRHCPKQVEFRTFDFDEYPAYVRMLFQYRWKHLIIAQMLMESPLVFWVDSSVRFHNDPKQSIWTVIDFAKRPESLNVVQLCDTGHKIFPVTMKEMFMRFSYPEEQTKKLNMCAGGVILWIRSPKTINILKEMVVCSLEKECMAPKGARLHCDSTVIKMGNKFAGCHRFDQSALSVVLSKEANFDLSRYAYTEGELTFLKVERGT</sequence>
<name>A0A1I7Z9T2_9BILA</name>
<evidence type="ECO:0000313" key="1">
    <source>
        <dbReference type="Proteomes" id="UP000095287"/>
    </source>
</evidence>
<evidence type="ECO:0000313" key="2">
    <source>
        <dbReference type="WBParaSite" id="L893_g24287.t1"/>
    </source>
</evidence>
<accession>A0A1I7Z9T2</accession>
<organism evidence="1 2">
    <name type="scientific">Steinernema glaseri</name>
    <dbReference type="NCBI Taxonomy" id="37863"/>
    <lineage>
        <taxon>Eukaryota</taxon>
        <taxon>Metazoa</taxon>
        <taxon>Ecdysozoa</taxon>
        <taxon>Nematoda</taxon>
        <taxon>Chromadorea</taxon>
        <taxon>Rhabditida</taxon>
        <taxon>Tylenchina</taxon>
        <taxon>Panagrolaimomorpha</taxon>
        <taxon>Strongyloidoidea</taxon>
        <taxon>Steinernematidae</taxon>
        <taxon>Steinernema</taxon>
    </lineage>
</organism>
<dbReference type="PANTHER" id="PTHR31389:SF4">
    <property type="entry name" value="LD39211P"/>
    <property type="match status" value="1"/>
</dbReference>
<proteinExistence type="predicted"/>
<keyword evidence="1" id="KW-1185">Reference proteome</keyword>
<dbReference type="Pfam" id="PF07801">
    <property type="entry name" value="DUF1647"/>
    <property type="match status" value="1"/>
</dbReference>